<accession>A0AAE3GZC0</accession>
<organism evidence="1 2">
    <name type="scientific">Limnofasciculus baicalensis BBK-W-15</name>
    <dbReference type="NCBI Taxonomy" id="2699891"/>
    <lineage>
        <taxon>Bacteria</taxon>
        <taxon>Bacillati</taxon>
        <taxon>Cyanobacteriota</taxon>
        <taxon>Cyanophyceae</taxon>
        <taxon>Coleofasciculales</taxon>
        <taxon>Coleofasciculaceae</taxon>
        <taxon>Limnofasciculus</taxon>
        <taxon>Limnofasciculus baicalensis</taxon>
    </lineage>
</organism>
<sequence length="86" mass="10278">MMTPLNCDISIDPSCQEIHSPVTLEIDEKIAELQQSQEFIYQTINLEVWALVETMDRFMPGFWSRFLENRRKSLKQFIKQKRGNRE</sequence>
<keyword evidence="2" id="KW-1185">Reference proteome</keyword>
<reference evidence="1" key="1">
    <citation type="submission" date="2022-06" db="EMBL/GenBank/DDBJ databases">
        <title>New cyanobacteria of genus Symplocastrum in benthos of Lake Baikal.</title>
        <authorList>
            <person name="Sorokovikova E."/>
            <person name="Tikhonova I."/>
            <person name="Krasnopeev A."/>
            <person name="Evseev P."/>
            <person name="Gladkikh A."/>
            <person name="Belykh O."/>
        </authorList>
    </citation>
    <scope>NUCLEOTIDE SEQUENCE</scope>
    <source>
        <strain evidence="1">BBK-W-15</strain>
    </source>
</reference>
<dbReference type="RefSeq" id="WP_254014117.1">
    <property type="nucleotide sequence ID" value="NZ_JAMZMM010000321.1"/>
</dbReference>
<comment type="caution">
    <text evidence="1">The sequence shown here is derived from an EMBL/GenBank/DDBJ whole genome shotgun (WGS) entry which is preliminary data.</text>
</comment>
<proteinExistence type="predicted"/>
<evidence type="ECO:0000313" key="2">
    <source>
        <dbReference type="Proteomes" id="UP001204953"/>
    </source>
</evidence>
<dbReference type="Proteomes" id="UP001204953">
    <property type="component" value="Unassembled WGS sequence"/>
</dbReference>
<dbReference type="EMBL" id="JAMZMM010000321">
    <property type="protein sequence ID" value="MCP2731377.1"/>
    <property type="molecule type" value="Genomic_DNA"/>
</dbReference>
<evidence type="ECO:0000313" key="1">
    <source>
        <dbReference type="EMBL" id="MCP2731377.1"/>
    </source>
</evidence>
<gene>
    <name evidence="1" type="ORF">NJ959_23405</name>
</gene>
<protein>
    <submittedName>
        <fullName evidence="1">Uncharacterized protein</fullName>
    </submittedName>
</protein>
<name>A0AAE3GZC0_9CYAN</name>
<dbReference type="AlphaFoldDB" id="A0AAE3GZC0"/>